<protein>
    <submittedName>
        <fullName evidence="2">Uncharacterized protein</fullName>
    </submittedName>
</protein>
<name>A0A0C3FAI3_PILCF</name>
<proteinExistence type="predicted"/>
<sequence>MHRQQLVDVFFFGHLPLDSELRSEFNRLSSFKLPRSALFVNVYSHPKWNLTSAVDFLTFYSFFCNLEATPSSFDNVPGSVVADLEPETIVASLKEYPWRAPTPPPSESLEGDEDEESEGSHSSGGGMTDDKDMGHHKDEMEAGEAASNREGEGAIHGSLLEALNAHQNCSNDREHVLKDIESWRSSVYNM</sequence>
<dbReference type="EMBL" id="KN832998">
    <property type="protein sequence ID" value="KIM81605.1"/>
    <property type="molecule type" value="Genomic_DNA"/>
</dbReference>
<dbReference type="Proteomes" id="UP000054166">
    <property type="component" value="Unassembled WGS sequence"/>
</dbReference>
<evidence type="ECO:0000313" key="3">
    <source>
        <dbReference type="Proteomes" id="UP000054166"/>
    </source>
</evidence>
<dbReference type="AlphaFoldDB" id="A0A0C3FAI3"/>
<keyword evidence="3" id="KW-1185">Reference proteome</keyword>
<gene>
    <name evidence="2" type="ORF">PILCRDRAFT_8646</name>
</gene>
<feature type="compositionally biased region" description="Basic and acidic residues" evidence="1">
    <location>
        <begin position="128"/>
        <end position="140"/>
    </location>
</feature>
<dbReference type="HOGENOM" id="CLU_1428486_0_0_1"/>
<feature type="region of interest" description="Disordered" evidence="1">
    <location>
        <begin position="95"/>
        <end position="159"/>
    </location>
</feature>
<reference evidence="3" key="2">
    <citation type="submission" date="2015-01" db="EMBL/GenBank/DDBJ databases">
        <title>Evolutionary Origins and Diversification of the Mycorrhizal Mutualists.</title>
        <authorList>
            <consortium name="DOE Joint Genome Institute"/>
            <consortium name="Mycorrhizal Genomics Consortium"/>
            <person name="Kohler A."/>
            <person name="Kuo A."/>
            <person name="Nagy L.G."/>
            <person name="Floudas D."/>
            <person name="Copeland A."/>
            <person name="Barry K.W."/>
            <person name="Cichocki N."/>
            <person name="Veneault-Fourrey C."/>
            <person name="LaButti K."/>
            <person name="Lindquist E.A."/>
            <person name="Lipzen A."/>
            <person name="Lundell T."/>
            <person name="Morin E."/>
            <person name="Murat C."/>
            <person name="Riley R."/>
            <person name="Ohm R."/>
            <person name="Sun H."/>
            <person name="Tunlid A."/>
            <person name="Henrissat B."/>
            <person name="Grigoriev I.V."/>
            <person name="Hibbett D.S."/>
            <person name="Martin F."/>
        </authorList>
    </citation>
    <scope>NUCLEOTIDE SEQUENCE [LARGE SCALE GENOMIC DNA]</scope>
    <source>
        <strain evidence="3">F 1598</strain>
    </source>
</reference>
<dbReference type="InParanoid" id="A0A0C3FAI3"/>
<accession>A0A0C3FAI3</accession>
<evidence type="ECO:0000313" key="2">
    <source>
        <dbReference type="EMBL" id="KIM81605.1"/>
    </source>
</evidence>
<evidence type="ECO:0000256" key="1">
    <source>
        <dbReference type="SAM" id="MobiDB-lite"/>
    </source>
</evidence>
<reference evidence="2 3" key="1">
    <citation type="submission" date="2014-04" db="EMBL/GenBank/DDBJ databases">
        <authorList>
            <consortium name="DOE Joint Genome Institute"/>
            <person name="Kuo A."/>
            <person name="Tarkka M."/>
            <person name="Buscot F."/>
            <person name="Kohler A."/>
            <person name="Nagy L.G."/>
            <person name="Floudas D."/>
            <person name="Copeland A."/>
            <person name="Barry K.W."/>
            <person name="Cichocki N."/>
            <person name="Veneault-Fourrey C."/>
            <person name="LaButti K."/>
            <person name="Lindquist E.A."/>
            <person name="Lipzen A."/>
            <person name="Lundell T."/>
            <person name="Morin E."/>
            <person name="Murat C."/>
            <person name="Sun H."/>
            <person name="Tunlid A."/>
            <person name="Henrissat B."/>
            <person name="Grigoriev I.V."/>
            <person name="Hibbett D.S."/>
            <person name="Martin F."/>
            <person name="Nordberg H.P."/>
            <person name="Cantor M.N."/>
            <person name="Hua S.X."/>
        </authorList>
    </citation>
    <scope>NUCLEOTIDE SEQUENCE [LARGE SCALE GENOMIC DNA]</scope>
    <source>
        <strain evidence="2 3">F 1598</strain>
    </source>
</reference>
<organism evidence="2 3">
    <name type="scientific">Piloderma croceum (strain F 1598)</name>
    <dbReference type="NCBI Taxonomy" id="765440"/>
    <lineage>
        <taxon>Eukaryota</taxon>
        <taxon>Fungi</taxon>
        <taxon>Dikarya</taxon>
        <taxon>Basidiomycota</taxon>
        <taxon>Agaricomycotina</taxon>
        <taxon>Agaricomycetes</taxon>
        <taxon>Agaricomycetidae</taxon>
        <taxon>Atheliales</taxon>
        <taxon>Atheliaceae</taxon>
        <taxon>Piloderma</taxon>
    </lineage>
</organism>